<organism evidence="10 11">
    <name type="scientific">Myodes glareolus</name>
    <name type="common">Bank vole</name>
    <name type="synonym">Clethrionomys glareolus</name>
    <dbReference type="NCBI Taxonomy" id="447135"/>
    <lineage>
        <taxon>Eukaryota</taxon>
        <taxon>Metazoa</taxon>
        <taxon>Chordata</taxon>
        <taxon>Craniata</taxon>
        <taxon>Vertebrata</taxon>
        <taxon>Euteleostomi</taxon>
        <taxon>Mammalia</taxon>
        <taxon>Eutheria</taxon>
        <taxon>Euarchontoglires</taxon>
        <taxon>Glires</taxon>
        <taxon>Rodentia</taxon>
        <taxon>Myomorpha</taxon>
        <taxon>Muroidea</taxon>
        <taxon>Cricetidae</taxon>
        <taxon>Arvicolinae</taxon>
        <taxon>Myodes</taxon>
    </lineage>
</organism>
<feature type="active site" evidence="8">
    <location>
        <position position="272"/>
    </location>
</feature>
<evidence type="ECO:0000256" key="4">
    <source>
        <dbReference type="ARBA" id="ARBA00022839"/>
    </source>
</evidence>
<keyword evidence="4 8" id="KW-0269">Exonuclease</keyword>
<comment type="function">
    <text evidence="8">Metal-dependent single-stranded DNA (ssDNA) exonuclease involved in mitochondrial genome maintenance. Has preference for 5'-3' exonuclease activity but is also capable of endoduclease activity on linear substrates. Necessary for maintenance of proper 7S DNA levels. Probably involved in mitochondrial DNA (mtDNA) repair, possibly via the processing of displaced DNA containing Okazaki fragments during RNA-primed DNA synthesis on the lagging strand or via processing of DNA flaps during long-patch base excision repair.</text>
</comment>
<dbReference type="GO" id="GO:0043504">
    <property type="term" value="P:mitochondrial DNA repair"/>
    <property type="evidence" value="ECO:0007669"/>
    <property type="project" value="UniProtKB-UniRule"/>
</dbReference>
<evidence type="ECO:0000256" key="6">
    <source>
        <dbReference type="ARBA" id="ARBA00023204"/>
    </source>
</evidence>
<evidence type="ECO:0000313" key="10">
    <source>
        <dbReference type="EMBL" id="KAK7815803.1"/>
    </source>
</evidence>
<keyword evidence="3 8" id="KW-0378">Hydrolase</keyword>
<dbReference type="InterPro" id="IPR011604">
    <property type="entry name" value="PDDEXK-like_dom_sf"/>
</dbReference>
<dbReference type="GO" id="GO:0008297">
    <property type="term" value="F:single-stranded DNA exodeoxyribonuclease activity"/>
    <property type="evidence" value="ECO:0007669"/>
    <property type="project" value="UniProtKB-UniRule"/>
</dbReference>
<name>A0AAW0INP8_MYOGA</name>
<comment type="subcellular location">
    <subcellularLocation>
        <location evidence="8">Mitochondrion</location>
    </subcellularLocation>
</comment>
<keyword evidence="2" id="KW-0227">DNA damage</keyword>
<keyword evidence="1 8" id="KW-0540">Nuclease</keyword>
<evidence type="ECO:0000256" key="2">
    <source>
        <dbReference type="ARBA" id="ARBA00022763"/>
    </source>
</evidence>
<comment type="function">
    <text evidence="7">Metal-dependent single-stranded DNA (ssDNA) exonuclease involved in mitochondrial genome maintenance. Has preference for 5'-3' exonuclease activity but is also capable of endonuclease activity on linear substrates. Necessary for maintenance of proper 7S DNA levels. Probably involved in mitochondrial DNA (mtDNA) repair, possibly via the processing of displaced DNA containing Okazaki fragments during RNA-primed DNA synthesis on the lagging strand or via processing of DNA flaps during long-patch base excision repair. Specifically binds 5-hydroxymethylcytosine (5hmC)-containing DNA in stem cells.</text>
</comment>
<dbReference type="GO" id="GO:0006264">
    <property type="term" value="P:mitochondrial DNA replication"/>
    <property type="evidence" value="ECO:0007669"/>
    <property type="project" value="TreeGrafter"/>
</dbReference>
<evidence type="ECO:0000256" key="3">
    <source>
        <dbReference type="ARBA" id="ARBA00022801"/>
    </source>
</evidence>
<dbReference type="InterPro" id="IPR011335">
    <property type="entry name" value="Restrct_endonuc-II-like"/>
</dbReference>
<feature type="active site" evidence="8">
    <location>
        <position position="257"/>
    </location>
</feature>
<evidence type="ECO:0000256" key="5">
    <source>
        <dbReference type="ARBA" id="ARBA00023128"/>
    </source>
</evidence>
<evidence type="ECO:0000256" key="1">
    <source>
        <dbReference type="ARBA" id="ARBA00022722"/>
    </source>
</evidence>
<dbReference type="PANTHER" id="PTHR31340">
    <property type="entry name" value="MITOCHONDRIAL GENOME MAINTENANCE EXONUCLEASE 1"/>
    <property type="match status" value="1"/>
</dbReference>
<dbReference type="SUPFAM" id="SSF52980">
    <property type="entry name" value="Restriction endonuclease-like"/>
    <property type="match status" value="1"/>
</dbReference>
<dbReference type="Pfam" id="PF12705">
    <property type="entry name" value="PDDEXK_1"/>
    <property type="match status" value="1"/>
</dbReference>
<dbReference type="HAMAP" id="MF_03030">
    <property type="entry name" value="MGME1"/>
    <property type="match status" value="1"/>
</dbReference>
<dbReference type="EMBL" id="JBBHLL010000109">
    <property type="protein sequence ID" value="KAK7815803.1"/>
    <property type="molecule type" value="Genomic_DNA"/>
</dbReference>
<evidence type="ECO:0000313" key="11">
    <source>
        <dbReference type="Proteomes" id="UP001488838"/>
    </source>
</evidence>
<dbReference type="GO" id="GO:0005739">
    <property type="term" value="C:mitochondrion"/>
    <property type="evidence" value="ECO:0007669"/>
    <property type="project" value="UniProtKB-SubCell"/>
</dbReference>
<dbReference type="InterPro" id="IPR038726">
    <property type="entry name" value="PDDEXK_AddAB-type"/>
</dbReference>
<feature type="domain" description="PD-(D/E)XK endonuclease-like" evidence="9">
    <location>
        <begin position="198"/>
        <end position="350"/>
    </location>
</feature>
<proteinExistence type="inferred from homology"/>
<dbReference type="EC" id="3.1.-.-" evidence="8"/>
<dbReference type="AlphaFoldDB" id="A0AAW0INP8"/>
<keyword evidence="5 8" id="KW-0496">Mitochondrion</keyword>
<evidence type="ECO:0000259" key="9">
    <source>
        <dbReference type="Pfam" id="PF12705"/>
    </source>
</evidence>
<comment type="similarity">
    <text evidence="8">Belongs to the MGME1 family.</text>
</comment>
<reference evidence="10 11" key="1">
    <citation type="journal article" date="2023" name="bioRxiv">
        <title>Conserved and derived expression patterns and positive selection on dental genes reveal complex evolutionary context of ever-growing rodent molars.</title>
        <authorList>
            <person name="Calamari Z.T."/>
            <person name="Song A."/>
            <person name="Cohen E."/>
            <person name="Akter M."/>
            <person name="Roy R.D."/>
            <person name="Hallikas O."/>
            <person name="Christensen M.M."/>
            <person name="Li P."/>
            <person name="Marangoni P."/>
            <person name="Jernvall J."/>
            <person name="Klein O.D."/>
        </authorList>
    </citation>
    <scope>NUCLEOTIDE SEQUENCE [LARGE SCALE GENOMIC DNA]</scope>
    <source>
        <strain evidence="10">V071</strain>
    </source>
</reference>
<dbReference type="FunFam" id="3.90.320.10:FF:000005">
    <property type="entry name" value="Mitochondrial genome maintenance exonuclease 1"/>
    <property type="match status" value="1"/>
</dbReference>
<evidence type="ECO:0000256" key="7">
    <source>
        <dbReference type="ARBA" id="ARBA00093440"/>
    </source>
</evidence>
<gene>
    <name evidence="8" type="primary">MGME1</name>
    <name evidence="10" type="ORF">U0070_025263</name>
</gene>
<keyword evidence="6" id="KW-0234">DNA repair</keyword>
<dbReference type="PANTHER" id="PTHR31340:SF3">
    <property type="entry name" value="MITOCHONDRIAL GENOME MAINTENANCE EXONUCLEASE 1"/>
    <property type="match status" value="1"/>
</dbReference>
<sequence>MRSGLRNVVVSQTRESEGESLNMKPLLTICRLLRHLNRFSVKPSPLVSFSTSSYLCRQKKKNPYETVDQGKYSRLVRSVLSKGPAQTPESLFKEDDVLFGPVCKHRAPEKNEPARVPENWFPIFNEQRSGKPHPRASSGPLKIPLQRHETPSVTRILQQTMTPEQSFFLERWKQRMILELGEDGFAEYTSNTFLQGKQFHEALESILSPQEDLERREEHLQSGYIKSVQHILKEISGVQALESAVQHEALKYVGMLDCVAEYQGKLCLIDWKTSEKPKPFIQNTYDNPLQVVAYMGAVNHDAHYSFQVQCGLIVVAYKDGSPAHPHFMDEELCSKYWAKWLLRLEEYTEKQKNQSIPKPD</sequence>
<accession>A0AAW0INP8</accession>
<evidence type="ECO:0000256" key="8">
    <source>
        <dbReference type="HAMAP-Rule" id="MF_03030"/>
    </source>
</evidence>
<comment type="caution">
    <text evidence="10">The sequence shown here is derived from an EMBL/GenBank/DDBJ whole genome shotgun (WGS) entry which is preliminary data.</text>
</comment>
<dbReference type="Gene3D" id="3.90.320.10">
    <property type="match status" value="1"/>
</dbReference>
<protein>
    <recommendedName>
        <fullName evidence="8">Mitochondrial genome maintenance exonuclease 1</fullName>
        <ecNumber evidence="8">3.1.-.-</ecNumber>
    </recommendedName>
</protein>
<keyword evidence="11" id="KW-1185">Reference proteome</keyword>
<dbReference type="Proteomes" id="UP001488838">
    <property type="component" value="Unassembled WGS sequence"/>
</dbReference>
<feature type="active site" evidence="8">
    <location>
        <position position="270"/>
    </location>
</feature>